<gene>
    <name evidence="2" type="ORF">NEMBOFW57_008117</name>
</gene>
<keyword evidence="3" id="KW-1185">Reference proteome</keyword>
<reference evidence="2" key="1">
    <citation type="submission" date="2023-02" db="EMBL/GenBank/DDBJ databases">
        <authorList>
            <person name="Palmer J.M."/>
        </authorList>
    </citation>
    <scope>NUCLEOTIDE SEQUENCE</scope>
    <source>
        <strain evidence="2">FW57</strain>
    </source>
</reference>
<dbReference type="EMBL" id="JAHCVI010000004">
    <property type="protein sequence ID" value="KAG7285823.1"/>
    <property type="molecule type" value="Genomic_DNA"/>
</dbReference>
<feature type="region of interest" description="Disordered" evidence="1">
    <location>
        <begin position="180"/>
        <end position="214"/>
    </location>
</feature>
<evidence type="ECO:0000313" key="3">
    <source>
        <dbReference type="Proteomes" id="UP001197093"/>
    </source>
</evidence>
<feature type="region of interest" description="Disordered" evidence="1">
    <location>
        <begin position="423"/>
        <end position="447"/>
    </location>
</feature>
<proteinExistence type="predicted"/>
<dbReference type="AlphaFoldDB" id="A0AAD4EQS7"/>
<protein>
    <submittedName>
        <fullName evidence="2">Uncharacterized protein</fullName>
    </submittedName>
</protein>
<accession>A0AAD4EQS7</accession>
<feature type="compositionally biased region" description="Low complexity" evidence="1">
    <location>
        <begin position="10"/>
        <end position="20"/>
    </location>
</feature>
<organism evidence="2 3">
    <name type="scientific">Staphylotrichum longicolle</name>
    <dbReference type="NCBI Taxonomy" id="669026"/>
    <lineage>
        <taxon>Eukaryota</taxon>
        <taxon>Fungi</taxon>
        <taxon>Dikarya</taxon>
        <taxon>Ascomycota</taxon>
        <taxon>Pezizomycotina</taxon>
        <taxon>Sordariomycetes</taxon>
        <taxon>Sordariomycetidae</taxon>
        <taxon>Sordariales</taxon>
        <taxon>Chaetomiaceae</taxon>
        <taxon>Staphylotrichum</taxon>
    </lineage>
</organism>
<evidence type="ECO:0000256" key="1">
    <source>
        <dbReference type="SAM" id="MobiDB-lite"/>
    </source>
</evidence>
<evidence type="ECO:0000313" key="2">
    <source>
        <dbReference type="EMBL" id="KAG7285823.1"/>
    </source>
</evidence>
<name>A0AAD4EQS7_9PEZI</name>
<dbReference type="Proteomes" id="UP001197093">
    <property type="component" value="Unassembled WGS sequence"/>
</dbReference>
<feature type="region of interest" description="Disordered" evidence="1">
    <location>
        <begin position="1"/>
        <end position="26"/>
    </location>
</feature>
<comment type="caution">
    <text evidence="2">The sequence shown here is derived from an EMBL/GenBank/DDBJ whole genome shotgun (WGS) entry which is preliminary data.</text>
</comment>
<sequence>MDATAGPEMQQPSESEQQRQQRQRRYVPAWRGIPEALYEKAYQEEQLSEEERRLLLSRGDVVGKALATPYELTTAEIHEALLWPPPDVARANVQRASDGTLRSPVDLYAKGKEAIGRGEFDTLVNDAEAALLARCFSAPDDDDFYYFAKHRRMDLPASGRAYRLIFYLLGLDLAVTTAAQRRMSQRKPPASPPPSLQVQQAPSTAGKDPSSEAVEGYQRQCEAIVAASAATRRPRYDDSWMGVTRPVPETDLKTSGPWPPFNPSLEIPTASAFQLFRDDSEPRGAGTPSESHEWYLLPEDLKAAYRSRAEALRREAWIKYKTSSAATSGPPAPGEGRFVGAFDHFRHKLAPDGGFEEALERWEVLTEAQRREWETRAHEARVHHRKVWELRDLGVEEREEALAPPPLGRKRYESVEAWKARREMERGTAAGSMPDSRPTQAGEGRIP</sequence>